<dbReference type="PANTHER" id="PTHR11620">
    <property type="entry name" value="60S RIBOSOMAL PROTEIN L23A"/>
    <property type="match status" value="1"/>
</dbReference>
<dbReference type="InterPro" id="IPR012678">
    <property type="entry name" value="Ribosomal_uL23/eL15/eS24_sf"/>
</dbReference>
<dbReference type="EMBL" id="MH853471">
    <property type="protein sequence ID" value="QCH39696.1"/>
    <property type="molecule type" value="Genomic_DNA"/>
</dbReference>
<proteinExistence type="inferred from homology"/>
<protein>
    <submittedName>
        <fullName evidence="4">Ribosomal protein L23</fullName>
    </submittedName>
</protein>
<dbReference type="NCBIfam" id="NF004363">
    <property type="entry name" value="PRK05738.2-4"/>
    <property type="match status" value="1"/>
</dbReference>
<dbReference type="AlphaFoldDB" id="A0A4D6UXV8"/>
<name>A0A4D6UXV8_9FLOR</name>
<dbReference type="GO" id="GO:0006412">
    <property type="term" value="P:translation"/>
    <property type="evidence" value="ECO:0007669"/>
    <property type="project" value="InterPro"/>
</dbReference>
<geneLocation type="plastid" evidence="4"/>
<evidence type="ECO:0000313" key="4">
    <source>
        <dbReference type="EMBL" id="QCH39696.1"/>
    </source>
</evidence>
<reference evidence="4" key="2">
    <citation type="journal article" date="2019" name="Phycologia">
        <title>The phylogenetic position of the morphologically unusual Pleurostichidium falkenbergii (Rhodomelaceae, Rhodophyta) based on plastid phylogenomics.</title>
        <authorList>
            <person name="Pasella M.M."/>
            <person name="Verbruggen H."/>
            <person name="Nelson W.A."/>
            <person name="Diaz-Tapia P."/>
        </authorList>
    </citation>
    <scope>NUCLEOTIDE SEQUENCE</scope>
</reference>
<sequence length="102" mass="12037">MNITKNYSKIIKPDIIRYPIITDKTTKNIESNTYWFKVVKNSNKNEIKTSVENIFNVKVKKINTLNIPPKTKTIGKFKGRTTEYKKAMVQLFKEYTIELFDN</sequence>
<keyword evidence="3" id="KW-0687">Ribonucleoprotein</keyword>
<keyword evidence="2 4" id="KW-0689">Ribosomal protein</keyword>
<dbReference type="RefSeq" id="YP_009654409.1">
    <property type="nucleotide sequence ID" value="NC_042794.1"/>
</dbReference>
<dbReference type="GO" id="GO:0005840">
    <property type="term" value="C:ribosome"/>
    <property type="evidence" value="ECO:0007669"/>
    <property type="project" value="UniProtKB-KW"/>
</dbReference>
<dbReference type="GeneID" id="40488299"/>
<evidence type="ECO:0000256" key="3">
    <source>
        <dbReference type="ARBA" id="ARBA00023274"/>
    </source>
</evidence>
<evidence type="ECO:0000256" key="1">
    <source>
        <dbReference type="ARBA" id="ARBA00006700"/>
    </source>
</evidence>
<dbReference type="GO" id="GO:1990904">
    <property type="term" value="C:ribonucleoprotein complex"/>
    <property type="evidence" value="ECO:0007669"/>
    <property type="project" value="UniProtKB-KW"/>
</dbReference>
<dbReference type="Gene3D" id="3.30.70.330">
    <property type="match status" value="1"/>
</dbReference>
<keyword evidence="4" id="KW-0934">Plastid</keyword>
<dbReference type="HAMAP" id="MF_01369_B">
    <property type="entry name" value="Ribosomal_uL23_B"/>
    <property type="match status" value="1"/>
</dbReference>
<evidence type="ECO:0000256" key="2">
    <source>
        <dbReference type="ARBA" id="ARBA00022980"/>
    </source>
</evidence>
<dbReference type="InterPro" id="IPR013025">
    <property type="entry name" value="Ribosomal_uL23-like"/>
</dbReference>
<accession>A0A4D6UXV8</accession>
<reference evidence="4" key="1">
    <citation type="submission" date="2018-09" db="EMBL/GenBank/DDBJ databases">
        <authorList>
            <person name="Pasella M."/>
            <person name="Verbruggen H."/>
            <person name="Nelson W.A."/>
            <person name="Diaz-Tapia P."/>
        </authorList>
    </citation>
    <scope>NUCLEOTIDE SEQUENCE</scope>
</reference>
<dbReference type="Pfam" id="PF00276">
    <property type="entry name" value="Ribosomal_L23"/>
    <property type="match status" value="1"/>
</dbReference>
<dbReference type="GO" id="GO:0003735">
    <property type="term" value="F:structural constituent of ribosome"/>
    <property type="evidence" value="ECO:0007669"/>
    <property type="project" value="InterPro"/>
</dbReference>
<organism evidence="4">
    <name type="scientific">Pleurostichidium falkenbergii</name>
    <dbReference type="NCBI Taxonomy" id="121064"/>
    <lineage>
        <taxon>Eukaryota</taxon>
        <taxon>Rhodophyta</taxon>
        <taxon>Florideophyceae</taxon>
        <taxon>Rhodymeniophycidae</taxon>
        <taxon>Ceramiales</taxon>
        <taxon>Rhodomelaceae</taxon>
        <taxon>Pleurostichidium</taxon>
    </lineage>
</organism>
<dbReference type="SUPFAM" id="SSF54189">
    <property type="entry name" value="Ribosomal proteins S24e, L23 and L15e"/>
    <property type="match status" value="1"/>
</dbReference>
<dbReference type="InterPro" id="IPR012677">
    <property type="entry name" value="Nucleotide-bd_a/b_plait_sf"/>
</dbReference>
<gene>
    <name evidence="4" type="primary">rpl23</name>
</gene>
<comment type="similarity">
    <text evidence="1">Belongs to the universal ribosomal protein uL23 family.</text>
</comment>